<evidence type="ECO:0000256" key="1">
    <source>
        <dbReference type="SAM" id="MobiDB-lite"/>
    </source>
</evidence>
<gene>
    <name evidence="2" type="ORF">CTheo_371</name>
</gene>
<comment type="caution">
    <text evidence="2">The sequence shown here is derived from an EMBL/GenBank/DDBJ whole genome shotgun (WGS) entry which is preliminary data.</text>
</comment>
<reference evidence="2 3" key="1">
    <citation type="journal article" date="2019" name="Fungal Biol. Biotechnol.">
        <title>Draft genome sequence of fastidious pathogen Ceratobasidium theobromae, which causes vascular-streak dieback in Theobroma cacao.</title>
        <authorList>
            <person name="Ali S.S."/>
            <person name="Asman A."/>
            <person name="Shao J."/>
            <person name="Firmansyah A.P."/>
            <person name="Susilo A.W."/>
            <person name="Rosmana A."/>
            <person name="McMahon P."/>
            <person name="Junaid M."/>
            <person name="Guest D."/>
            <person name="Kheng T.Y."/>
            <person name="Meinhardt L.W."/>
            <person name="Bailey B.A."/>
        </authorList>
    </citation>
    <scope>NUCLEOTIDE SEQUENCE [LARGE SCALE GENOMIC DNA]</scope>
    <source>
        <strain evidence="2 3">CT2</strain>
    </source>
</reference>
<feature type="region of interest" description="Disordered" evidence="1">
    <location>
        <begin position="72"/>
        <end position="97"/>
    </location>
</feature>
<organism evidence="2 3">
    <name type="scientific">Ceratobasidium theobromae</name>
    <dbReference type="NCBI Taxonomy" id="1582974"/>
    <lineage>
        <taxon>Eukaryota</taxon>
        <taxon>Fungi</taxon>
        <taxon>Dikarya</taxon>
        <taxon>Basidiomycota</taxon>
        <taxon>Agaricomycotina</taxon>
        <taxon>Agaricomycetes</taxon>
        <taxon>Cantharellales</taxon>
        <taxon>Ceratobasidiaceae</taxon>
        <taxon>Ceratobasidium</taxon>
    </lineage>
</organism>
<protein>
    <submittedName>
        <fullName evidence="2">Uncharacterized protein</fullName>
    </submittedName>
</protein>
<dbReference type="AlphaFoldDB" id="A0A5N5QWV7"/>
<name>A0A5N5QWV7_9AGAM</name>
<proteinExistence type="predicted"/>
<accession>A0A5N5QWV7</accession>
<sequence length="97" mass="10473">MIISITPRLQTESVGHGCLARLGESLFLIEMQGRLEVEGPRQGGFVGTLTMDDTVSSVFSVERLVLDLESGKGDLADWGAPPRRQNSLASKTARDSL</sequence>
<evidence type="ECO:0000313" key="3">
    <source>
        <dbReference type="Proteomes" id="UP000383932"/>
    </source>
</evidence>
<dbReference type="Proteomes" id="UP000383932">
    <property type="component" value="Unassembled WGS sequence"/>
</dbReference>
<dbReference type="OrthoDB" id="121932at2759"/>
<keyword evidence="3" id="KW-1185">Reference proteome</keyword>
<evidence type="ECO:0000313" key="2">
    <source>
        <dbReference type="EMBL" id="KAB5596099.1"/>
    </source>
</evidence>
<dbReference type="EMBL" id="SSOP01000003">
    <property type="protein sequence ID" value="KAB5596099.1"/>
    <property type="molecule type" value="Genomic_DNA"/>
</dbReference>